<keyword evidence="3" id="KW-1185">Reference proteome</keyword>
<proteinExistence type="predicted"/>
<feature type="region of interest" description="Disordered" evidence="1">
    <location>
        <begin position="197"/>
        <end position="220"/>
    </location>
</feature>
<dbReference type="AlphaFoldDB" id="A0A2S6CAB2"/>
<gene>
    <name evidence="2" type="ORF">CBER1_08730</name>
</gene>
<evidence type="ECO:0000313" key="3">
    <source>
        <dbReference type="Proteomes" id="UP000237631"/>
    </source>
</evidence>
<sequence>MSGLTTLGPVVWPKGRPRPWLATAGRELYPRDLYWQHAAHEHEIRSHTVKLIKLRALLGLGRPNESTARKRGSGAVLEECTKYSKKRADPAGDRVEERNFGAEIDAKYSSSMRLRALQRYAFADPKLSPPAASSLSESFSDQSLSFRSSSLTDPSASTVQSQQDAKRCAAMKVNSNARTSSSRIKQAIIGTAARSRTLSTVPQHDGTTSTSIPSATLPSTGYDTVSQSLCEEEMAKVNLARGEEASKIIVAPRPGGVEGNEREVRDLTRTAASQKPKQLAASTQTHPLSCVDFVISWSGEDSARSVPQMSCETVEE</sequence>
<dbReference type="EMBL" id="PNEN01000514">
    <property type="protein sequence ID" value="PPJ56682.1"/>
    <property type="molecule type" value="Genomic_DNA"/>
</dbReference>
<evidence type="ECO:0000313" key="2">
    <source>
        <dbReference type="EMBL" id="PPJ56682.1"/>
    </source>
</evidence>
<dbReference type="Proteomes" id="UP000237631">
    <property type="component" value="Unassembled WGS sequence"/>
</dbReference>
<name>A0A2S6CAB2_9PEZI</name>
<protein>
    <submittedName>
        <fullName evidence="2">Uncharacterized protein</fullName>
    </submittedName>
</protein>
<organism evidence="2 3">
    <name type="scientific">Cercospora berteroae</name>
    <dbReference type="NCBI Taxonomy" id="357750"/>
    <lineage>
        <taxon>Eukaryota</taxon>
        <taxon>Fungi</taxon>
        <taxon>Dikarya</taxon>
        <taxon>Ascomycota</taxon>
        <taxon>Pezizomycotina</taxon>
        <taxon>Dothideomycetes</taxon>
        <taxon>Dothideomycetidae</taxon>
        <taxon>Mycosphaerellales</taxon>
        <taxon>Mycosphaerellaceae</taxon>
        <taxon>Cercospora</taxon>
    </lineage>
</organism>
<comment type="caution">
    <text evidence="2">The sequence shown here is derived from an EMBL/GenBank/DDBJ whole genome shotgun (WGS) entry which is preliminary data.</text>
</comment>
<evidence type="ECO:0000256" key="1">
    <source>
        <dbReference type="SAM" id="MobiDB-lite"/>
    </source>
</evidence>
<accession>A0A2S6CAB2</accession>
<reference evidence="3" key="1">
    <citation type="journal article" date="2017" name="bioRxiv">
        <title>Conservation of a gene cluster reveals novel cercosporin biosynthetic mechanisms and extends production to the genus Colletotrichum.</title>
        <authorList>
            <person name="de Jonge R."/>
            <person name="Ebert M.K."/>
            <person name="Huitt-Roehl C.R."/>
            <person name="Pal P."/>
            <person name="Suttle J.C."/>
            <person name="Spanner R.E."/>
            <person name="Neubauer J.D."/>
            <person name="Jurick W.M.II."/>
            <person name="Stott K.A."/>
            <person name="Secor G.A."/>
            <person name="Thomma B.P.H.J."/>
            <person name="Van de Peer Y."/>
            <person name="Townsend C.A."/>
            <person name="Bolton M.D."/>
        </authorList>
    </citation>
    <scope>NUCLEOTIDE SEQUENCE [LARGE SCALE GENOMIC DNA]</scope>
    <source>
        <strain evidence="3">CBS538.71</strain>
    </source>
</reference>